<sequence length="243" mass="26591">MKHGYTKLVVAFAAVLGMVPAAMAQQQEIKINPTSKILPYSIDARNVVVRSSNGLCWRTGYWTKELAATTMVEGSEFPVGCFCDKDLLPKEVCEPKPVEQKKEEKPVVPATKPAAEKVTIAADALFDYDKAVLRDEGKATLTEFAAKAKALSIEVIIAVGHTDRLGGDKYNQALSERRAAAVKEFLVGQQIDPNRVYTEGKGKTQPVSQCKNLGAESGKNKKLVECLQPDRRVEIEVIGTKQQ</sequence>
<dbReference type="Gene3D" id="3.30.1330.60">
    <property type="entry name" value="OmpA-like domain"/>
    <property type="match status" value="1"/>
</dbReference>
<evidence type="ECO:0000313" key="7">
    <source>
        <dbReference type="EMBL" id="QSI78555.1"/>
    </source>
</evidence>
<evidence type="ECO:0000256" key="2">
    <source>
        <dbReference type="ARBA" id="ARBA00023136"/>
    </source>
</evidence>
<protein>
    <submittedName>
        <fullName evidence="7">OmpA family protein</fullName>
    </submittedName>
</protein>
<dbReference type="InterPro" id="IPR006664">
    <property type="entry name" value="OMP_bac"/>
</dbReference>
<dbReference type="RefSeq" id="WP_206255950.1">
    <property type="nucleotide sequence ID" value="NZ_CP071060.1"/>
</dbReference>
<evidence type="ECO:0000313" key="8">
    <source>
        <dbReference type="Proteomes" id="UP000663570"/>
    </source>
</evidence>
<keyword evidence="3" id="KW-0998">Cell outer membrane</keyword>
<keyword evidence="2 4" id="KW-0472">Membrane</keyword>
<dbReference type="Proteomes" id="UP000663570">
    <property type="component" value="Chromosome"/>
</dbReference>
<reference evidence="7 8" key="1">
    <citation type="submission" date="2021-02" db="EMBL/GenBank/DDBJ databases">
        <title>Niveibacterium changnyeongensis HC41.</title>
        <authorList>
            <person name="Kang M."/>
        </authorList>
    </citation>
    <scope>NUCLEOTIDE SEQUENCE [LARGE SCALE GENOMIC DNA]</scope>
    <source>
        <strain evidence="7 8">HC41</strain>
    </source>
</reference>
<dbReference type="InterPro" id="IPR050330">
    <property type="entry name" value="Bact_OuterMem_StrucFunc"/>
</dbReference>
<evidence type="ECO:0000256" key="3">
    <source>
        <dbReference type="ARBA" id="ARBA00023237"/>
    </source>
</evidence>
<dbReference type="PROSITE" id="PS01068">
    <property type="entry name" value="OMPA_1"/>
    <property type="match status" value="1"/>
</dbReference>
<dbReference type="InterPro" id="IPR006690">
    <property type="entry name" value="OMPA-like_CS"/>
</dbReference>
<keyword evidence="5" id="KW-0732">Signal</keyword>
<dbReference type="Pfam" id="PF00691">
    <property type="entry name" value="OmpA"/>
    <property type="match status" value="1"/>
</dbReference>
<feature type="domain" description="OmpA-like" evidence="6">
    <location>
        <begin position="113"/>
        <end position="241"/>
    </location>
</feature>
<dbReference type="InterPro" id="IPR036737">
    <property type="entry name" value="OmpA-like_sf"/>
</dbReference>
<accession>A0ABX7M9Y9</accession>
<evidence type="ECO:0000256" key="1">
    <source>
        <dbReference type="ARBA" id="ARBA00004442"/>
    </source>
</evidence>
<evidence type="ECO:0000256" key="5">
    <source>
        <dbReference type="SAM" id="SignalP"/>
    </source>
</evidence>
<feature type="signal peptide" evidence="5">
    <location>
        <begin position="1"/>
        <end position="24"/>
    </location>
</feature>
<dbReference type="PRINTS" id="PR01021">
    <property type="entry name" value="OMPADOMAIN"/>
</dbReference>
<proteinExistence type="predicted"/>
<feature type="chain" id="PRO_5045344282" evidence="5">
    <location>
        <begin position="25"/>
        <end position="243"/>
    </location>
</feature>
<dbReference type="PANTHER" id="PTHR30329:SF21">
    <property type="entry name" value="LIPOPROTEIN YIAD-RELATED"/>
    <property type="match status" value="1"/>
</dbReference>
<evidence type="ECO:0000256" key="4">
    <source>
        <dbReference type="PROSITE-ProRule" id="PRU00473"/>
    </source>
</evidence>
<organism evidence="7 8">
    <name type="scientific">Niveibacterium microcysteis</name>
    <dbReference type="NCBI Taxonomy" id="2811415"/>
    <lineage>
        <taxon>Bacteria</taxon>
        <taxon>Pseudomonadati</taxon>
        <taxon>Pseudomonadota</taxon>
        <taxon>Betaproteobacteria</taxon>
        <taxon>Rhodocyclales</taxon>
        <taxon>Rhodocyclaceae</taxon>
        <taxon>Niveibacterium</taxon>
    </lineage>
</organism>
<dbReference type="SUPFAM" id="SSF103088">
    <property type="entry name" value="OmpA-like"/>
    <property type="match status" value="1"/>
</dbReference>
<dbReference type="InterPro" id="IPR006665">
    <property type="entry name" value="OmpA-like"/>
</dbReference>
<dbReference type="PROSITE" id="PS51123">
    <property type="entry name" value="OMPA_2"/>
    <property type="match status" value="1"/>
</dbReference>
<keyword evidence="8" id="KW-1185">Reference proteome</keyword>
<comment type="subcellular location">
    <subcellularLocation>
        <location evidence="1">Cell outer membrane</location>
    </subcellularLocation>
</comment>
<dbReference type="CDD" id="cd07185">
    <property type="entry name" value="OmpA_C-like"/>
    <property type="match status" value="1"/>
</dbReference>
<gene>
    <name evidence="7" type="ORF">JY500_08085</name>
</gene>
<evidence type="ECO:0000259" key="6">
    <source>
        <dbReference type="PROSITE" id="PS51123"/>
    </source>
</evidence>
<dbReference type="EMBL" id="CP071060">
    <property type="protein sequence ID" value="QSI78555.1"/>
    <property type="molecule type" value="Genomic_DNA"/>
</dbReference>
<dbReference type="PANTHER" id="PTHR30329">
    <property type="entry name" value="STATOR ELEMENT OF FLAGELLAR MOTOR COMPLEX"/>
    <property type="match status" value="1"/>
</dbReference>
<name>A0ABX7M9Y9_9RHOO</name>